<evidence type="ECO:0000313" key="4">
    <source>
        <dbReference type="Proteomes" id="UP000078237"/>
    </source>
</evidence>
<keyword evidence="4" id="KW-1185">Reference proteome</keyword>
<dbReference type="VEuPathDB" id="FungiDB:MMYC01_205525"/>
<feature type="region of interest" description="Disordered" evidence="1">
    <location>
        <begin position="983"/>
        <end position="1013"/>
    </location>
</feature>
<reference evidence="3 4" key="1">
    <citation type="journal article" date="2016" name="Genome Announc.">
        <title>Genome Sequence of Madurella mycetomatis mm55, Isolated from a Human Mycetoma Case in Sudan.</title>
        <authorList>
            <person name="Smit S."/>
            <person name="Derks M.F."/>
            <person name="Bervoets S."/>
            <person name="Fahal A."/>
            <person name="van Leeuwen W."/>
            <person name="van Belkum A."/>
            <person name="van de Sande W.W."/>
        </authorList>
    </citation>
    <scope>NUCLEOTIDE SEQUENCE [LARGE SCALE GENOMIC DNA]</scope>
    <source>
        <strain evidence="4">mm55</strain>
    </source>
</reference>
<dbReference type="PANTHER" id="PTHR12984">
    <property type="entry name" value="SCY1-RELATED S/T PROTEIN KINASE-LIKE"/>
    <property type="match status" value="1"/>
</dbReference>
<keyword evidence="3" id="KW-0808">Transferase</keyword>
<dbReference type="Gene3D" id="1.25.10.10">
    <property type="entry name" value="Leucine-rich Repeat Variant"/>
    <property type="match status" value="1"/>
</dbReference>
<keyword evidence="3" id="KW-0418">Kinase</keyword>
<dbReference type="GO" id="GO:0005524">
    <property type="term" value="F:ATP binding"/>
    <property type="evidence" value="ECO:0007669"/>
    <property type="project" value="InterPro"/>
</dbReference>
<dbReference type="PANTHER" id="PTHR12984:SF6">
    <property type="entry name" value="SCY1-LIKE PROTEIN 2"/>
    <property type="match status" value="1"/>
</dbReference>
<evidence type="ECO:0000259" key="2">
    <source>
        <dbReference type="PROSITE" id="PS50011"/>
    </source>
</evidence>
<feature type="region of interest" description="Disordered" evidence="1">
    <location>
        <begin position="127"/>
        <end position="149"/>
    </location>
</feature>
<proteinExistence type="predicted"/>
<dbReference type="AlphaFoldDB" id="A0A175W390"/>
<dbReference type="InterPro" id="IPR011989">
    <property type="entry name" value="ARM-like"/>
</dbReference>
<feature type="compositionally biased region" description="Polar residues" evidence="1">
    <location>
        <begin position="785"/>
        <end position="804"/>
    </location>
</feature>
<gene>
    <name evidence="3" type="ORF">MMYC01_205525</name>
</gene>
<evidence type="ECO:0000256" key="1">
    <source>
        <dbReference type="SAM" id="MobiDB-lite"/>
    </source>
</evidence>
<dbReference type="Gene3D" id="3.30.200.20">
    <property type="entry name" value="Phosphorylase Kinase, domain 1"/>
    <property type="match status" value="1"/>
</dbReference>
<dbReference type="InterPro" id="IPR011009">
    <property type="entry name" value="Kinase-like_dom_sf"/>
</dbReference>
<dbReference type="InterPro" id="IPR051177">
    <property type="entry name" value="CIK-Related_Protein"/>
</dbReference>
<dbReference type="SUPFAM" id="SSF56112">
    <property type="entry name" value="Protein kinase-like (PK-like)"/>
    <property type="match status" value="1"/>
</dbReference>
<dbReference type="InterPro" id="IPR016024">
    <property type="entry name" value="ARM-type_fold"/>
</dbReference>
<dbReference type="CDD" id="cd14011">
    <property type="entry name" value="PK_SCY1_like"/>
    <property type="match status" value="1"/>
</dbReference>
<feature type="compositionally biased region" description="Low complexity" evidence="1">
    <location>
        <begin position="842"/>
        <end position="855"/>
    </location>
</feature>
<comment type="caution">
    <text evidence="3">The sequence shown here is derived from an EMBL/GenBank/DDBJ whole genome shotgun (WGS) entry which is preliminary data.</text>
</comment>
<feature type="region of interest" description="Disordered" evidence="1">
    <location>
        <begin position="837"/>
        <end position="922"/>
    </location>
</feature>
<feature type="compositionally biased region" description="Low complexity" evidence="1">
    <location>
        <begin position="887"/>
        <end position="898"/>
    </location>
</feature>
<name>A0A175W390_9PEZI</name>
<feature type="compositionally biased region" description="Low complexity" evidence="1">
    <location>
        <begin position="989"/>
        <end position="1001"/>
    </location>
</feature>
<dbReference type="InterPro" id="IPR000719">
    <property type="entry name" value="Prot_kinase_dom"/>
</dbReference>
<dbReference type="Gene3D" id="1.10.510.10">
    <property type="entry name" value="Transferase(Phosphotransferase) domain 1"/>
    <property type="match status" value="1"/>
</dbReference>
<feature type="compositionally biased region" description="Low complexity" evidence="1">
    <location>
        <begin position="863"/>
        <end position="876"/>
    </location>
</feature>
<feature type="compositionally biased region" description="Low complexity" evidence="1">
    <location>
        <begin position="735"/>
        <end position="767"/>
    </location>
</feature>
<dbReference type="PROSITE" id="PS50011">
    <property type="entry name" value="PROTEIN_KINASE_DOM"/>
    <property type="match status" value="1"/>
</dbReference>
<dbReference type="Pfam" id="PF00069">
    <property type="entry name" value="Pkinase"/>
    <property type="match status" value="1"/>
</dbReference>
<feature type="domain" description="Protein kinase" evidence="2">
    <location>
        <begin position="1"/>
        <end position="358"/>
    </location>
</feature>
<accession>A0A175W390</accession>
<dbReference type="EMBL" id="LCTW02000135">
    <property type="protein sequence ID" value="KXX78032.1"/>
    <property type="molecule type" value="Genomic_DNA"/>
</dbReference>
<dbReference type="OrthoDB" id="79687at2759"/>
<feature type="compositionally biased region" description="Polar residues" evidence="1">
    <location>
        <begin position="812"/>
        <end position="825"/>
    </location>
</feature>
<organism evidence="3 4">
    <name type="scientific">Madurella mycetomatis</name>
    <dbReference type="NCBI Taxonomy" id="100816"/>
    <lineage>
        <taxon>Eukaryota</taxon>
        <taxon>Fungi</taxon>
        <taxon>Dikarya</taxon>
        <taxon>Ascomycota</taxon>
        <taxon>Pezizomycotina</taxon>
        <taxon>Sordariomycetes</taxon>
        <taxon>Sordariomycetidae</taxon>
        <taxon>Sordariales</taxon>
        <taxon>Sordariales incertae sedis</taxon>
        <taxon>Madurella</taxon>
    </lineage>
</organism>
<feature type="region of interest" description="Disordered" evidence="1">
    <location>
        <begin position="735"/>
        <end position="825"/>
    </location>
</feature>
<feature type="compositionally biased region" description="Low complexity" evidence="1">
    <location>
        <begin position="905"/>
        <end position="914"/>
    </location>
</feature>
<dbReference type="SMART" id="SM00220">
    <property type="entry name" value="S_TKc"/>
    <property type="match status" value="1"/>
</dbReference>
<sequence length="1013" mass="108061">MFANALKSISSTNISANYTISPNLTSIAGPWKIYPAKNKKTSKEYSAFVFDKKSLDAHSNSLGRSGAAAFKKTVEEVVERLKKEASALARLRHPCILELVEPVEETRGGGLQFVAEAVTASLSGLLQEKDDRERGSGRASRYVTEDADGNRRRRELEIDELEIQKGLLQVSKALEFLHENAGLVHCNLTPDAILVNAKAGYRLPPAMPRTSDWKLSGLSFCSPPEPSTTKTSIQPISLSEVLNPDPRLPKSVQLNLDYTSPDFVLDKNLTTSADMFSLGMLCVSLYNSPHRSPLECNASLSAYKRFFQSSQSIPTSTNNFLSSRPVPKDLASHVLPRLITRRPAQRMTAREFQQSEFFDNILVSTIRFLDAFPAKTANEKSQFLRGLVKVLPSFPKSVMEKKLLPALLEELKDKELISLILHNVFKIIELLPSGRRAFGDKVRPSLKEIFVSNAKQSQERDPARDGGLMIVIEQLPVIGDNCPGKEFKDDILPIIFTALESATPSLVDAALRSLPTVLPLLDFSTIKNELFPVIAAIFSRTSSLAIKVRGLQAFVTLCGGSNEPGGDDGLDGLAPQKKKATSSTALDKYTMQEKIVPLIKAIKTKEPAVMMAALNVLQIVGRVADADFVAMDILPILWSMSLGPLLDLKQFRAFMELIKDLSSRVEEEQTKKLQELTGAHSSPAVKDDFMSFGAIGGSSLDANGTSETDFEQLVKGRAAGASANPMDSGWDTVASTSTVTSPSSNTRATTPTATFSWSTPPAASSTSQLGAVKAQQPGGFRTVTPDLTNFQPIAPTTTQFSQPLQPTPKMASASTMSPTAPQSTSINWGAATASTANSNLWSSSPATAQQPPASAFGSLSLGQQQQPQAQNRTPSFSLPPPPGAGAAGAPSGLSGFSLAPPPNAPQTQPTRAQAFGAGGVSNSLSSLSSLASNTRMGVTGTGSGTGMGMATAMKNMNVGNGNASGMSMNSMMGMGGMAGMGAMGGGMGQQQQQQGQNQGQGQKTGLDKYESLL</sequence>
<protein>
    <submittedName>
        <fullName evidence="3">Protein kinase domain-containing protein ppk32</fullName>
    </submittedName>
</protein>
<feature type="compositionally biased region" description="Basic and acidic residues" evidence="1">
    <location>
        <begin position="127"/>
        <end position="136"/>
    </location>
</feature>
<dbReference type="GO" id="GO:0004672">
    <property type="term" value="F:protein kinase activity"/>
    <property type="evidence" value="ECO:0007669"/>
    <property type="project" value="InterPro"/>
</dbReference>
<evidence type="ECO:0000313" key="3">
    <source>
        <dbReference type="EMBL" id="KXX78032.1"/>
    </source>
</evidence>
<dbReference type="SUPFAM" id="SSF48371">
    <property type="entry name" value="ARM repeat"/>
    <property type="match status" value="1"/>
</dbReference>
<dbReference type="STRING" id="100816.A0A175W390"/>
<dbReference type="Proteomes" id="UP000078237">
    <property type="component" value="Unassembled WGS sequence"/>
</dbReference>